<keyword evidence="9" id="KW-0344">Guanine-nucleotide releasing factor</keyword>
<evidence type="ECO:0000256" key="15">
    <source>
        <dbReference type="ARBA" id="ARBA00023212"/>
    </source>
</evidence>
<name>A0A8S3Z0G6_9EUPU</name>
<dbReference type="GO" id="GO:0005813">
    <property type="term" value="C:centrosome"/>
    <property type="evidence" value="ECO:0007669"/>
    <property type="project" value="UniProtKB-SubCell"/>
</dbReference>
<dbReference type="Proteomes" id="UP000678393">
    <property type="component" value="Unassembled WGS sequence"/>
</dbReference>
<evidence type="ECO:0000256" key="8">
    <source>
        <dbReference type="ARBA" id="ARBA00022606"/>
    </source>
</evidence>
<keyword evidence="13" id="KW-0333">Golgi apparatus</keyword>
<dbReference type="InterPro" id="IPR000408">
    <property type="entry name" value="Reg_chr_condens"/>
</dbReference>
<evidence type="ECO:0000256" key="7">
    <source>
        <dbReference type="ARBA" id="ARBA00022553"/>
    </source>
</evidence>
<dbReference type="Gene3D" id="2.130.10.30">
    <property type="entry name" value="Regulator of chromosome condensation 1/beta-lactamase-inhibitor protein II"/>
    <property type="match status" value="1"/>
</dbReference>
<evidence type="ECO:0000256" key="20">
    <source>
        <dbReference type="ARBA" id="ARBA00073293"/>
    </source>
</evidence>
<dbReference type="GO" id="GO:0005929">
    <property type="term" value="C:cilium"/>
    <property type="evidence" value="ECO:0007669"/>
    <property type="project" value="UniProtKB-ARBA"/>
</dbReference>
<feature type="region of interest" description="Disordered" evidence="22">
    <location>
        <begin position="627"/>
        <end position="691"/>
    </location>
</feature>
<evidence type="ECO:0000256" key="11">
    <source>
        <dbReference type="ARBA" id="ARBA00022794"/>
    </source>
</evidence>
<protein>
    <recommendedName>
        <fullName evidence="20">X-linked retinitis pigmentosa GTPase regulator</fullName>
    </recommendedName>
</protein>
<evidence type="ECO:0000256" key="22">
    <source>
        <dbReference type="SAM" id="MobiDB-lite"/>
    </source>
</evidence>
<reference evidence="24" key="1">
    <citation type="submission" date="2021-04" db="EMBL/GenBank/DDBJ databases">
        <authorList>
            <consortium name="Molecular Ecology Group"/>
        </authorList>
    </citation>
    <scope>NUCLEOTIDE SEQUENCE</scope>
</reference>
<feature type="repeat" description="RCC1" evidence="21">
    <location>
        <begin position="264"/>
        <end position="314"/>
    </location>
</feature>
<evidence type="ECO:0000256" key="13">
    <source>
        <dbReference type="ARBA" id="ARBA00023034"/>
    </source>
</evidence>
<evidence type="ECO:0000256" key="10">
    <source>
        <dbReference type="ARBA" id="ARBA00022737"/>
    </source>
</evidence>
<dbReference type="InterPro" id="IPR009091">
    <property type="entry name" value="RCC1/BLIP-II"/>
</dbReference>
<keyword evidence="15" id="KW-0206">Cytoskeleton</keyword>
<evidence type="ECO:0000256" key="12">
    <source>
        <dbReference type="ARBA" id="ARBA00022846"/>
    </source>
</evidence>
<feature type="compositionally biased region" description="Basic and acidic residues" evidence="22">
    <location>
        <begin position="517"/>
        <end position="535"/>
    </location>
</feature>
<evidence type="ECO:0000259" key="23">
    <source>
        <dbReference type="Pfam" id="PF25390"/>
    </source>
</evidence>
<feature type="non-terminal residue" evidence="24">
    <location>
        <position position="691"/>
    </location>
</feature>
<feature type="compositionally biased region" description="Basic and acidic residues" evidence="22">
    <location>
        <begin position="637"/>
        <end position="670"/>
    </location>
</feature>
<keyword evidence="7" id="KW-0597">Phosphoprotein</keyword>
<evidence type="ECO:0000256" key="17">
    <source>
        <dbReference type="ARBA" id="ARBA00023288"/>
    </source>
</evidence>
<keyword evidence="10" id="KW-0677">Repeat</keyword>
<dbReference type="Pfam" id="PF00415">
    <property type="entry name" value="RCC1"/>
    <property type="match status" value="1"/>
</dbReference>
<dbReference type="GO" id="GO:0007601">
    <property type="term" value="P:visual perception"/>
    <property type="evidence" value="ECO:0007669"/>
    <property type="project" value="UniProtKB-KW"/>
</dbReference>
<dbReference type="PRINTS" id="PR00633">
    <property type="entry name" value="RCCNDNSATION"/>
</dbReference>
<dbReference type="InterPro" id="IPR058923">
    <property type="entry name" value="RCC1-like_dom"/>
</dbReference>
<feature type="repeat" description="RCC1" evidence="21">
    <location>
        <begin position="13"/>
        <end position="54"/>
    </location>
</feature>
<dbReference type="PROSITE" id="PS50012">
    <property type="entry name" value="RCC1_3"/>
    <property type="match status" value="7"/>
</dbReference>
<keyword evidence="19" id="KW-0844">Vision</keyword>
<evidence type="ECO:0000313" key="25">
    <source>
        <dbReference type="Proteomes" id="UP000678393"/>
    </source>
</evidence>
<proteinExistence type="predicted"/>
<keyword evidence="12" id="KW-0282">Flagellum</keyword>
<dbReference type="PANTHER" id="PTHR22872:SF9">
    <property type="entry name" value="X-LINKED RETINITIS PIGMENTOSA GTPASE REGULATOR"/>
    <property type="match status" value="1"/>
</dbReference>
<organism evidence="24 25">
    <name type="scientific">Candidula unifasciata</name>
    <dbReference type="NCBI Taxonomy" id="100452"/>
    <lineage>
        <taxon>Eukaryota</taxon>
        <taxon>Metazoa</taxon>
        <taxon>Spiralia</taxon>
        <taxon>Lophotrochozoa</taxon>
        <taxon>Mollusca</taxon>
        <taxon>Gastropoda</taxon>
        <taxon>Heterobranchia</taxon>
        <taxon>Euthyneura</taxon>
        <taxon>Panpulmonata</taxon>
        <taxon>Eupulmonata</taxon>
        <taxon>Stylommatophora</taxon>
        <taxon>Helicina</taxon>
        <taxon>Helicoidea</taxon>
        <taxon>Geomitridae</taxon>
        <taxon>Candidula</taxon>
    </lineage>
</organism>
<accession>A0A8S3Z0G6</accession>
<keyword evidence="5" id="KW-0488">Methylation</keyword>
<feature type="repeat" description="RCC1" evidence="21">
    <location>
        <begin position="55"/>
        <end position="108"/>
    </location>
</feature>
<evidence type="ECO:0000313" key="24">
    <source>
        <dbReference type="EMBL" id="CAG5121445.1"/>
    </source>
</evidence>
<evidence type="ECO:0000256" key="21">
    <source>
        <dbReference type="PROSITE-ProRule" id="PRU00235"/>
    </source>
</evidence>
<dbReference type="SUPFAM" id="SSF50985">
    <property type="entry name" value="RCC1/BLIP-II"/>
    <property type="match status" value="1"/>
</dbReference>
<feature type="compositionally biased region" description="Basic and acidic residues" evidence="22">
    <location>
        <begin position="678"/>
        <end position="691"/>
    </location>
</feature>
<evidence type="ECO:0000256" key="6">
    <source>
        <dbReference type="ARBA" id="ARBA00022490"/>
    </source>
</evidence>
<feature type="domain" description="RCC1-like" evidence="23">
    <location>
        <begin position="31"/>
        <end position="309"/>
    </location>
</feature>
<sequence>MAATEDSDIPETGAVFTFGKSKFADNLPNKFWVKNDRVTQVACGDEHTALIVESGRVFMFGLNDWGQLGLGQEVKPGVNKPSCIKTLKHEKSKLVACGRSHTLISTEAGHIYSFGSNCEGQLGIADAPDQYTPRHVVSLVPAHYTMLSAGSDSSMALTEDGRLFVWGGNEDGKLGLGEDIPSSSVPEHLEFDHPVVCVSCGYYHTAVVTGDGKLYTMGESDGGKLGLPADVKNTKVPNHVTAIPDPVKWVACGSSHTIALTEFGEVYVFGEGENGQLGLGTELLSTSTPTHLQLPFKVAWLFCGQDFTALISEKGQLYTFGDGRYGKLGHGSDQYSNLYKPNHCKRFSHFTVEKVACGGCHMIVTARIQDGKIESEDEADELKFLNDTLSKSEESPSLTRSLSARERRRNELQKSYSGLSQTLPALASFRGLSSLNATMPALKSSQPKINGHRLNKTVVPKLNNIPNGKASHINSSEESEDEEEEKSEEQKVSKCEQNHVEDGSDGDDENDSISDDEAQHEKEKNRQKREVKDKQNQNNNILELPSRIEAKLDSDVELGEADVQKANVAELQLVGENASGKDEETSDEVDELDEEDSAPRESPIVRSYSLSAIMSSSLRDLFLAQAPVATPRRKKSDVHQDEVKEADKDSDSEDKDLKQEEKEARKDPKEKQKKKKKEDKDNGDRKEKKNK</sequence>
<keyword evidence="16" id="KW-0966">Cell projection</keyword>
<comment type="subcellular location">
    <subcellularLocation>
        <location evidence="1">Cytoplasm</location>
        <location evidence="1">Cytoskeleton</location>
        <location evidence="1">Cilium basal body</location>
    </subcellularLocation>
    <subcellularLocation>
        <location evidence="4">Cytoplasm</location>
        <location evidence="4">Cytoskeleton</location>
        <location evidence="4">Flagellum axoneme</location>
    </subcellularLocation>
    <subcellularLocation>
        <location evidence="2">Cytoplasm</location>
        <location evidence="2">Cytoskeleton</location>
        <location evidence="2">Microtubule organizing center</location>
        <location evidence="2">Centrosome</location>
    </subcellularLocation>
    <subcellularLocation>
        <location evidence="3">Golgi apparatus</location>
    </subcellularLocation>
</comment>
<evidence type="ECO:0000256" key="18">
    <source>
        <dbReference type="ARBA" id="ARBA00023289"/>
    </source>
</evidence>
<dbReference type="AlphaFoldDB" id="A0A8S3Z0G6"/>
<feature type="repeat" description="RCC1" evidence="21">
    <location>
        <begin position="315"/>
        <end position="368"/>
    </location>
</feature>
<feature type="repeat" description="RCC1" evidence="21">
    <location>
        <begin position="161"/>
        <end position="211"/>
    </location>
</feature>
<feature type="compositionally biased region" description="Acidic residues" evidence="22">
    <location>
        <begin position="477"/>
        <end position="487"/>
    </location>
</feature>
<keyword evidence="25" id="KW-1185">Reference proteome</keyword>
<dbReference type="Pfam" id="PF25390">
    <property type="entry name" value="WD40_RLD"/>
    <property type="match status" value="1"/>
</dbReference>
<dbReference type="GO" id="GO:0030030">
    <property type="term" value="P:cell projection organization"/>
    <property type="evidence" value="ECO:0007669"/>
    <property type="project" value="UniProtKB-KW"/>
</dbReference>
<evidence type="ECO:0000256" key="9">
    <source>
        <dbReference type="ARBA" id="ARBA00022658"/>
    </source>
</evidence>
<keyword evidence="14" id="KW-0969">Cilium</keyword>
<evidence type="ECO:0000256" key="4">
    <source>
        <dbReference type="ARBA" id="ARBA00004611"/>
    </source>
</evidence>
<dbReference type="FunFam" id="2.130.10.30:FF:000013">
    <property type="entry name" value="Retinitis pigmentosa GTPase regulator isoform 1"/>
    <property type="match status" value="1"/>
</dbReference>
<evidence type="ECO:0000256" key="5">
    <source>
        <dbReference type="ARBA" id="ARBA00022481"/>
    </source>
</evidence>
<evidence type="ECO:0000256" key="16">
    <source>
        <dbReference type="ARBA" id="ARBA00023273"/>
    </source>
</evidence>
<feature type="region of interest" description="Disordered" evidence="22">
    <location>
        <begin position="572"/>
        <end position="605"/>
    </location>
</feature>
<evidence type="ECO:0000256" key="14">
    <source>
        <dbReference type="ARBA" id="ARBA00023069"/>
    </source>
</evidence>
<feature type="repeat" description="RCC1" evidence="21">
    <location>
        <begin position="212"/>
        <end position="263"/>
    </location>
</feature>
<evidence type="ECO:0000256" key="19">
    <source>
        <dbReference type="ARBA" id="ARBA00023305"/>
    </source>
</evidence>
<keyword evidence="11" id="KW-0970">Cilium biogenesis/degradation</keyword>
<feature type="compositionally biased region" description="Acidic residues" evidence="22">
    <location>
        <begin position="584"/>
        <end position="596"/>
    </location>
</feature>
<feature type="compositionally biased region" description="Acidic residues" evidence="22">
    <location>
        <begin position="503"/>
        <end position="516"/>
    </location>
</feature>
<dbReference type="EMBL" id="CAJHNH020001090">
    <property type="protein sequence ID" value="CAG5121445.1"/>
    <property type="molecule type" value="Genomic_DNA"/>
</dbReference>
<evidence type="ECO:0000256" key="3">
    <source>
        <dbReference type="ARBA" id="ARBA00004555"/>
    </source>
</evidence>
<keyword evidence="6" id="KW-0963">Cytoplasm</keyword>
<feature type="repeat" description="RCC1" evidence="21">
    <location>
        <begin position="109"/>
        <end position="160"/>
    </location>
</feature>
<feature type="compositionally biased region" description="Basic and acidic residues" evidence="22">
    <location>
        <begin position="488"/>
        <end position="502"/>
    </location>
</feature>
<keyword evidence="17" id="KW-0449">Lipoprotein</keyword>
<keyword evidence="18" id="KW-0636">Prenylation</keyword>
<gene>
    <name evidence="24" type="ORF">CUNI_LOCUS7003</name>
</gene>
<dbReference type="InterPro" id="IPR051625">
    <property type="entry name" value="Signaling_Regulatory_Domain"/>
</dbReference>
<dbReference type="PROSITE" id="PS00626">
    <property type="entry name" value="RCC1_2"/>
    <property type="match status" value="3"/>
</dbReference>
<dbReference type="PANTHER" id="PTHR22872">
    <property type="entry name" value="BTK-BINDING PROTEIN-RELATED"/>
    <property type="match status" value="1"/>
</dbReference>
<dbReference type="GO" id="GO:0005794">
    <property type="term" value="C:Golgi apparatus"/>
    <property type="evidence" value="ECO:0007669"/>
    <property type="project" value="UniProtKB-SubCell"/>
</dbReference>
<evidence type="ECO:0000256" key="1">
    <source>
        <dbReference type="ARBA" id="ARBA00004120"/>
    </source>
</evidence>
<keyword evidence="8" id="KW-0716">Sensory transduction</keyword>
<evidence type="ECO:0000256" key="2">
    <source>
        <dbReference type="ARBA" id="ARBA00004300"/>
    </source>
</evidence>
<comment type="caution">
    <text evidence="24">The sequence shown here is derived from an EMBL/GenBank/DDBJ whole genome shotgun (WGS) entry which is preliminary data.</text>
</comment>
<feature type="region of interest" description="Disordered" evidence="22">
    <location>
        <begin position="443"/>
        <end position="546"/>
    </location>
</feature>
<dbReference type="GO" id="GO:0005085">
    <property type="term" value="F:guanyl-nucleotide exchange factor activity"/>
    <property type="evidence" value="ECO:0007669"/>
    <property type="project" value="UniProtKB-KW"/>
</dbReference>
<dbReference type="OrthoDB" id="10253607at2759"/>